<dbReference type="EMBL" id="KT965092">
    <property type="protein sequence ID" value="AMQ45937.2"/>
    <property type="molecule type" value="Genomic_DNA"/>
</dbReference>
<organism evidence="1">
    <name type="scientific">Acinetobacter towneri</name>
    <dbReference type="NCBI Taxonomy" id="202956"/>
    <lineage>
        <taxon>Bacteria</taxon>
        <taxon>Pseudomonadati</taxon>
        <taxon>Pseudomonadota</taxon>
        <taxon>Gammaproteobacteria</taxon>
        <taxon>Moraxellales</taxon>
        <taxon>Moraxellaceae</taxon>
        <taxon>Acinetobacter</taxon>
    </lineage>
</organism>
<dbReference type="AlphaFoldDB" id="A0A142ECP9"/>
<evidence type="ECO:0008006" key="2">
    <source>
        <dbReference type="Google" id="ProtNLM"/>
    </source>
</evidence>
<accession>A0A142ECP9</accession>
<keyword evidence="1" id="KW-0614">Plasmid</keyword>
<geneLocation type="plasmid" evidence="1">
    <name>pNDM-GJ01</name>
</geneLocation>
<name>A0A142ECP9_9GAMM</name>
<dbReference type="RefSeq" id="WP_019838418.1">
    <property type="nucleotide sequence ID" value="NZ_KT965092.1"/>
</dbReference>
<sequence>MKNSLFYCLALVLIIGCQPLEKNGYISIKNWTNAPITDLKITYISAQKTYSLGTLYPYSEYKYAINYEQHNEDSIIFSYVDKSHKKINQEVATYAAKYARRIYEIIIQ</sequence>
<evidence type="ECO:0000313" key="1">
    <source>
        <dbReference type="EMBL" id="AMQ45937.2"/>
    </source>
</evidence>
<dbReference type="PROSITE" id="PS51257">
    <property type="entry name" value="PROKAR_LIPOPROTEIN"/>
    <property type="match status" value="1"/>
</dbReference>
<proteinExistence type="predicted"/>
<reference evidence="1" key="1">
    <citation type="submission" date="2017-07" db="EMBL/GenBank/DDBJ databases">
        <authorList>
            <person name="Zhou D."/>
            <person name="Huang Y."/>
            <person name="Yuan J."/>
            <person name="Huang L."/>
            <person name="Tong Y."/>
        </authorList>
    </citation>
    <scope>NUCLEOTIDE SEQUENCE</scope>
    <source>
        <strain evidence="1">G165</strain>
        <plasmid evidence="1">pNDM-GJ01</plasmid>
    </source>
</reference>
<protein>
    <recommendedName>
        <fullName evidence="2">Lipoprotein</fullName>
    </recommendedName>
</protein>